<reference evidence="2" key="1">
    <citation type="submission" date="2020-09" db="EMBL/GenBank/DDBJ databases">
        <title>Genome-Enabled Discovery of Anthraquinone Biosynthesis in Senna tora.</title>
        <authorList>
            <person name="Kang S.-H."/>
            <person name="Pandey R.P."/>
            <person name="Lee C.-M."/>
            <person name="Sim J.-S."/>
            <person name="Jeong J.-T."/>
            <person name="Choi B.-S."/>
            <person name="Jung M."/>
            <person name="Ginzburg D."/>
            <person name="Zhao K."/>
            <person name="Won S.Y."/>
            <person name="Oh T.-J."/>
            <person name="Yu Y."/>
            <person name="Kim N.-H."/>
            <person name="Lee O.R."/>
            <person name="Lee T.-H."/>
            <person name="Bashyal P."/>
            <person name="Kim T.-S."/>
            <person name="Lee W.-H."/>
            <person name="Kawkins C."/>
            <person name="Kim C.-K."/>
            <person name="Kim J.S."/>
            <person name="Ahn B.O."/>
            <person name="Rhee S.Y."/>
            <person name="Sohng J.K."/>
        </authorList>
    </citation>
    <scope>NUCLEOTIDE SEQUENCE</scope>
    <source>
        <tissue evidence="2">Leaf</tissue>
    </source>
</reference>
<sequence length="194" mass="20828">MAKRRGDLGVITAIALDMSKTSVGSFMGNLESSSSAVFIKEQMVVLQKLLNQGSSHVVATGGTAEKGNFPTGFHVTSNPSRYWIVDSGASDHMTGDSGMFSSWYPYTQNYKVRIADGSLADVTGIGEVSLSDSITLKSVLFVPKLKCNLLSVAKLAHDSNCKAEFSHSSCSFQDVDSGKMIGNARVRDDFIDLK</sequence>
<evidence type="ECO:0000313" key="3">
    <source>
        <dbReference type="Proteomes" id="UP000634136"/>
    </source>
</evidence>
<dbReference type="AlphaFoldDB" id="A0A834XBT5"/>
<organism evidence="2 3">
    <name type="scientific">Senna tora</name>
    <dbReference type="NCBI Taxonomy" id="362788"/>
    <lineage>
        <taxon>Eukaryota</taxon>
        <taxon>Viridiplantae</taxon>
        <taxon>Streptophyta</taxon>
        <taxon>Embryophyta</taxon>
        <taxon>Tracheophyta</taxon>
        <taxon>Spermatophyta</taxon>
        <taxon>Magnoliopsida</taxon>
        <taxon>eudicotyledons</taxon>
        <taxon>Gunneridae</taxon>
        <taxon>Pentapetalae</taxon>
        <taxon>rosids</taxon>
        <taxon>fabids</taxon>
        <taxon>Fabales</taxon>
        <taxon>Fabaceae</taxon>
        <taxon>Caesalpinioideae</taxon>
        <taxon>Cassia clade</taxon>
        <taxon>Senna</taxon>
    </lineage>
</organism>
<keyword evidence="3" id="KW-1185">Reference proteome</keyword>
<evidence type="ECO:0000313" key="2">
    <source>
        <dbReference type="EMBL" id="KAF7841294.1"/>
    </source>
</evidence>
<comment type="caution">
    <text evidence="2">The sequence shown here is derived from an EMBL/GenBank/DDBJ whole genome shotgun (WGS) entry which is preliminary data.</text>
</comment>
<dbReference type="InterPro" id="IPR054722">
    <property type="entry name" value="PolX-like_BBD"/>
</dbReference>
<protein>
    <submittedName>
        <fullName evidence="2">Retrovirus-related Pol polyprotein from transposon TNT 1-94</fullName>
    </submittedName>
</protein>
<dbReference type="Pfam" id="PF22936">
    <property type="entry name" value="Pol_BBD"/>
    <property type="match status" value="1"/>
</dbReference>
<feature type="domain" description="Retrovirus-related Pol polyprotein from transposon TNT 1-94-like beta-barrel" evidence="1">
    <location>
        <begin position="83"/>
        <end position="157"/>
    </location>
</feature>
<dbReference type="Proteomes" id="UP000634136">
    <property type="component" value="Unassembled WGS sequence"/>
</dbReference>
<name>A0A834XBT5_9FABA</name>
<dbReference type="OrthoDB" id="1746033at2759"/>
<dbReference type="EMBL" id="JAAIUW010000002">
    <property type="protein sequence ID" value="KAF7841294.1"/>
    <property type="molecule type" value="Genomic_DNA"/>
</dbReference>
<proteinExistence type="predicted"/>
<gene>
    <name evidence="2" type="ORF">G2W53_003592</name>
</gene>
<accession>A0A834XBT5</accession>
<evidence type="ECO:0000259" key="1">
    <source>
        <dbReference type="Pfam" id="PF22936"/>
    </source>
</evidence>